<keyword evidence="3" id="KW-1185">Reference proteome</keyword>
<evidence type="ECO:0000256" key="1">
    <source>
        <dbReference type="SAM" id="MobiDB-lite"/>
    </source>
</evidence>
<evidence type="ECO:0000313" key="2">
    <source>
        <dbReference type="EMBL" id="EJK56160.1"/>
    </source>
</evidence>
<evidence type="ECO:0000313" key="3">
    <source>
        <dbReference type="Proteomes" id="UP000266841"/>
    </source>
</evidence>
<reference evidence="2 3" key="1">
    <citation type="journal article" date="2012" name="Genome Biol.">
        <title>Genome and low-iron response of an oceanic diatom adapted to chronic iron limitation.</title>
        <authorList>
            <person name="Lommer M."/>
            <person name="Specht M."/>
            <person name="Roy A.S."/>
            <person name="Kraemer L."/>
            <person name="Andreson R."/>
            <person name="Gutowska M.A."/>
            <person name="Wolf J."/>
            <person name="Bergner S.V."/>
            <person name="Schilhabel M.B."/>
            <person name="Klostermeier U.C."/>
            <person name="Beiko R.G."/>
            <person name="Rosenstiel P."/>
            <person name="Hippler M."/>
            <person name="Laroche J."/>
        </authorList>
    </citation>
    <scope>NUCLEOTIDE SEQUENCE [LARGE SCALE GENOMIC DNA]</scope>
    <source>
        <strain evidence="2 3">CCMP1005</strain>
    </source>
</reference>
<sequence>MCLAAAVLVASRGPEEGPLVSVVRVTARLAPMAAVLGRRARAPVVVRRRIPPVAAPVRLGGRPRGGDGGHPPGRRGGPPARRRRRGGHLAEPRGGSVPESDARESGSALG</sequence>
<proteinExistence type="predicted"/>
<feature type="region of interest" description="Disordered" evidence="1">
    <location>
        <begin position="53"/>
        <end position="110"/>
    </location>
</feature>
<accession>K0RT61</accession>
<name>K0RT61_THAOC</name>
<protein>
    <submittedName>
        <fullName evidence="2">Uncharacterized protein</fullName>
    </submittedName>
</protein>
<dbReference type="EMBL" id="AGNL01032277">
    <property type="protein sequence ID" value="EJK56160.1"/>
    <property type="molecule type" value="Genomic_DNA"/>
</dbReference>
<gene>
    <name evidence="2" type="ORF">THAOC_24007</name>
</gene>
<comment type="caution">
    <text evidence="2">The sequence shown here is derived from an EMBL/GenBank/DDBJ whole genome shotgun (WGS) entry which is preliminary data.</text>
</comment>
<feature type="non-terminal residue" evidence="2">
    <location>
        <position position="110"/>
    </location>
</feature>
<organism evidence="2 3">
    <name type="scientific">Thalassiosira oceanica</name>
    <name type="common">Marine diatom</name>
    <dbReference type="NCBI Taxonomy" id="159749"/>
    <lineage>
        <taxon>Eukaryota</taxon>
        <taxon>Sar</taxon>
        <taxon>Stramenopiles</taxon>
        <taxon>Ochrophyta</taxon>
        <taxon>Bacillariophyta</taxon>
        <taxon>Coscinodiscophyceae</taxon>
        <taxon>Thalassiosirophycidae</taxon>
        <taxon>Thalassiosirales</taxon>
        <taxon>Thalassiosiraceae</taxon>
        <taxon>Thalassiosira</taxon>
    </lineage>
</organism>
<feature type="compositionally biased region" description="Gly residues" evidence="1">
    <location>
        <begin position="62"/>
        <end position="76"/>
    </location>
</feature>
<dbReference type="AlphaFoldDB" id="K0RT61"/>
<dbReference type="Proteomes" id="UP000266841">
    <property type="component" value="Unassembled WGS sequence"/>
</dbReference>